<proteinExistence type="predicted"/>
<protein>
    <submittedName>
        <fullName evidence="4">RNaseH</fullName>
    </submittedName>
</protein>
<evidence type="ECO:0000313" key="4">
    <source>
        <dbReference type="EMBL" id="WQJ53903.1"/>
    </source>
</evidence>
<dbReference type="SMART" id="SM00475">
    <property type="entry name" value="53EXOc"/>
    <property type="match status" value="1"/>
</dbReference>
<evidence type="ECO:0000313" key="5">
    <source>
        <dbReference type="Proteomes" id="UP001358193"/>
    </source>
</evidence>
<sequence>MESNKTILCLDWSNLLFRSLFINQIYGHTSAYDNIEDCRSFIYKFATDVCSIINIFKPNNVILLTDSQHAWRKDILPGENGYKSNRQKAENVNWDNIYKCSDDLKEFFYKTGFNVAEVERGEADDIAALCKETIFSKYPDYNMIIVSADADLRQLIDFNPETKQYCAVYNTTTKGKTGKRYFYVSPEFYEWYNKPEEAVDIFFGNMSFTKQYLNDILSQNNKIEIITENPDEILLHKIFCGDDGDCVPSFYEWVNKDKFTRITPSKEKKIKESLNIHNINDLLNCKSELHPVFESVCKKKIDDIDVIDRLHRQRVLVELNSELFPEHIRNYKNDIDVMCQNVRETSFVNLKAAELLKGSEYENANQKKAINADVFKDMAKYGLTDMSKIF</sequence>
<dbReference type="SUPFAM" id="SSF88723">
    <property type="entry name" value="PIN domain-like"/>
    <property type="match status" value="1"/>
</dbReference>
<dbReference type="PANTHER" id="PTHR42646">
    <property type="entry name" value="FLAP ENDONUCLEASE XNI"/>
    <property type="match status" value="1"/>
</dbReference>
<dbReference type="InterPro" id="IPR029060">
    <property type="entry name" value="PIN-like_dom_sf"/>
</dbReference>
<evidence type="ECO:0000259" key="3">
    <source>
        <dbReference type="SMART" id="SM00475"/>
    </source>
</evidence>
<dbReference type="InterPro" id="IPR020046">
    <property type="entry name" value="5-3_exonucl_a-hlix_arch_N"/>
</dbReference>
<dbReference type="Pfam" id="PF02739">
    <property type="entry name" value="5_3_exonuc_N"/>
    <property type="match status" value="1"/>
</dbReference>
<keyword evidence="1" id="KW-0540">Nuclease</keyword>
<keyword evidence="2" id="KW-0378">Hydrolase</keyword>
<dbReference type="Gene3D" id="3.40.50.1010">
    <property type="entry name" value="5'-nuclease"/>
    <property type="match status" value="1"/>
</dbReference>
<dbReference type="InterPro" id="IPR038969">
    <property type="entry name" value="FEN"/>
</dbReference>
<keyword evidence="5" id="KW-1185">Reference proteome</keyword>
<dbReference type="PANTHER" id="PTHR42646:SF2">
    <property type="entry name" value="5'-3' EXONUCLEASE FAMILY PROTEIN"/>
    <property type="match status" value="1"/>
</dbReference>
<feature type="domain" description="5'-3' exonuclease" evidence="3">
    <location>
        <begin position="4"/>
        <end position="299"/>
    </location>
</feature>
<evidence type="ECO:0000256" key="2">
    <source>
        <dbReference type="ARBA" id="ARBA00022801"/>
    </source>
</evidence>
<organism evidence="4 5">
    <name type="scientific">phage Lak_Megaphage_Sonny</name>
    <dbReference type="NCBI Taxonomy" id="3109229"/>
    <lineage>
        <taxon>Viruses</taxon>
        <taxon>Duplodnaviria</taxon>
        <taxon>Heunggongvirae</taxon>
        <taxon>Uroviricota</taxon>
        <taxon>Caudoviricetes</taxon>
        <taxon>Caudoviricetes code 15 clade</taxon>
    </lineage>
</organism>
<dbReference type="EMBL" id="OR769223">
    <property type="protein sequence ID" value="WQJ53903.1"/>
    <property type="molecule type" value="Genomic_DNA"/>
</dbReference>
<reference evidence="4 5" key="1">
    <citation type="submission" date="2023-11" db="EMBL/GenBank/DDBJ databases">
        <authorList>
            <person name="Cook R."/>
            <person name="Crisci M."/>
            <person name="Pye H."/>
            <person name="Adriaenssens E."/>
            <person name="Santini J."/>
        </authorList>
    </citation>
    <scope>NUCLEOTIDE SEQUENCE [LARGE SCALE GENOMIC DNA]</scope>
    <source>
        <strain evidence="4">Lak_Megaphage_Sonny</strain>
    </source>
</reference>
<accession>A0ABZ0Z409</accession>
<dbReference type="Proteomes" id="UP001358193">
    <property type="component" value="Segment"/>
</dbReference>
<name>A0ABZ0Z409_9CAUD</name>
<dbReference type="InterPro" id="IPR002421">
    <property type="entry name" value="5-3_exonuclease"/>
</dbReference>
<evidence type="ECO:0000256" key="1">
    <source>
        <dbReference type="ARBA" id="ARBA00022722"/>
    </source>
</evidence>